<dbReference type="Pfam" id="PF03471">
    <property type="entry name" value="CorC_HlyC"/>
    <property type="match status" value="1"/>
</dbReference>
<dbReference type="Pfam" id="PF00571">
    <property type="entry name" value="CBS"/>
    <property type="match status" value="1"/>
</dbReference>
<dbReference type="PROSITE" id="PS51846">
    <property type="entry name" value="CNNM"/>
    <property type="match status" value="1"/>
</dbReference>
<dbReference type="PANTHER" id="PTHR22777">
    <property type="entry name" value="HEMOLYSIN-RELATED"/>
    <property type="match status" value="1"/>
</dbReference>
<comment type="similarity">
    <text evidence="2">Belongs to the UPF0053 family.</text>
</comment>
<dbReference type="RefSeq" id="WP_015671001.1">
    <property type="nucleotide sequence ID" value="NZ_CAMIPJ010000002.1"/>
</dbReference>
<evidence type="ECO:0000256" key="2">
    <source>
        <dbReference type="ARBA" id="ARBA00006337"/>
    </source>
</evidence>
<reference evidence="14 15" key="1">
    <citation type="submission" date="2018-12" db="EMBL/GenBank/DDBJ databases">
        <authorList>
            <consortium name="Pathogen Informatics"/>
        </authorList>
    </citation>
    <scope>NUCLEOTIDE SEQUENCE [LARGE SCALE GENOMIC DNA]</scope>
    <source>
        <strain evidence="14 15">NCTC9419</strain>
    </source>
</reference>
<dbReference type="InterPro" id="IPR044751">
    <property type="entry name" value="Ion_transp-like_CBS"/>
</dbReference>
<keyword evidence="3" id="KW-1003">Cell membrane</keyword>
<dbReference type="AlphaFoldDB" id="A0A140F0X2"/>
<evidence type="ECO:0000256" key="7">
    <source>
        <dbReference type="ARBA" id="ARBA00023122"/>
    </source>
</evidence>
<feature type="domain" description="CBS" evidence="12">
    <location>
        <begin position="272"/>
        <end position="332"/>
    </location>
</feature>
<feature type="transmembrane region" description="Helical" evidence="11">
    <location>
        <begin position="92"/>
        <end position="112"/>
    </location>
</feature>
<feature type="transmembrane region" description="Helical" evidence="11">
    <location>
        <begin position="6"/>
        <end position="25"/>
    </location>
</feature>
<evidence type="ECO:0000256" key="1">
    <source>
        <dbReference type="ARBA" id="ARBA00004651"/>
    </source>
</evidence>
<evidence type="ECO:0000256" key="10">
    <source>
        <dbReference type="PROSITE-ProRule" id="PRU01193"/>
    </source>
</evidence>
<evidence type="ECO:0000256" key="8">
    <source>
        <dbReference type="ARBA" id="ARBA00023136"/>
    </source>
</evidence>
<feature type="transmembrane region" description="Helical" evidence="11">
    <location>
        <begin position="62"/>
        <end position="86"/>
    </location>
</feature>
<dbReference type="KEGG" id="srz:AXX16_4293"/>
<dbReference type="PANTHER" id="PTHR22777:SF32">
    <property type="entry name" value="UPF0053 INNER MEMBRANE PROTEIN YFJD"/>
    <property type="match status" value="1"/>
</dbReference>
<proteinExistence type="inferred from homology"/>
<name>A0A140F0X2_SERRU</name>
<feature type="domain" description="CNNM transmembrane" evidence="13">
    <location>
        <begin position="2"/>
        <end position="192"/>
    </location>
</feature>
<accession>A0A140F0X2</accession>
<dbReference type="FunFam" id="3.30.465.10:FF:000010">
    <property type="entry name" value="DUF21 domain-containing protein"/>
    <property type="match status" value="1"/>
</dbReference>
<dbReference type="SMART" id="SM01091">
    <property type="entry name" value="CorC_HlyC"/>
    <property type="match status" value="1"/>
</dbReference>
<dbReference type="Pfam" id="PF01595">
    <property type="entry name" value="CNNM"/>
    <property type="match status" value="1"/>
</dbReference>
<dbReference type="GeneID" id="61764322"/>
<dbReference type="PROSITE" id="PS51371">
    <property type="entry name" value="CBS"/>
    <property type="match status" value="1"/>
</dbReference>
<dbReference type="GO" id="GO:0005886">
    <property type="term" value="C:plasma membrane"/>
    <property type="evidence" value="ECO:0007669"/>
    <property type="project" value="UniProtKB-SubCell"/>
</dbReference>
<dbReference type="FunFam" id="3.10.580.10:FF:000012">
    <property type="entry name" value="DUF21 domain-containing protein"/>
    <property type="match status" value="1"/>
</dbReference>
<protein>
    <submittedName>
        <fullName evidence="14">Mg2+ and Co2+ transporter CorB</fullName>
    </submittedName>
</protein>
<evidence type="ECO:0000259" key="13">
    <source>
        <dbReference type="PROSITE" id="PS51846"/>
    </source>
</evidence>
<dbReference type="NCBIfam" id="NF008604">
    <property type="entry name" value="PRK11573.1"/>
    <property type="match status" value="1"/>
</dbReference>
<dbReference type="InterPro" id="IPR036318">
    <property type="entry name" value="FAD-bd_PCMH-like_sf"/>
</dbReference>
<dbReference type="InterPro" id="IPR000644">
    <property type="entry name" value="CBS_dom"/>
</dbReference>
<keyword evidence="5" id="KW-0677">Repeat</keyword>
<evidence type="ECO:0000256" key="3">
    <source>
        <dbReference type="ARBA" id="ARBA00022475"/>
    </source>
</evidence>
<dbReference type="Gene3D" id="3.10.580.10">
    <property type="entry name" value="CBS-domain"/>
    <property type="match status" value="1"/>
</dbReference>
<dbReference type="GO" id="GO:0050660">
    <property type="term" value="F:flavin adenine dinucleotide binding"/>
    <property type="evidence" value="ECO:0007669"/>
    <property type="project" value="InterPro"/>
</dbReference>
<dbReference type="InterPro" id="IPR016169">
    <property type="entry name" value="FAD-bd_PCMH_sub2"/>
</dbReference>
<gene>
    <name evidence="14" type="primary">yfjD</name>
    <name evidence="14" type="ORF">NCTC9419_03530</name>
</gene>
<sequence>MEHVSTATLIIILVIMIVVSAYFSASETGMMTLNRYRLRHLSKQGNRSARRVEKLLQKPDRLIGLVLIGNNLVNILASALATIVGMRLYGDLGVAIATGVLTFAVLLFAEVLPKTFAALYPERIAFPSSMLLAPLQKVMFPLVWLLNGITSIVLRLFGIRINHQISDAVSKEELRTIVNESHSQISRRYQDMLISVLDLEKVTVEDIMVPRNEIMGIDVNDDWKSIMRQLTHSPHGRIVLYRDSLDDAIGMLRVREAYRLMTEKNEFNKENLLRAADEIYYVPEGTPLNVQLVKFQRNKEKVGIVVDEYGDIQGLVTVEDILEEIVGDFTTSMSPTLAEEVTPQSDGSVLIDGTANVRELNKAFNWNLPAIEARTINGLLLEELGEIPESGTRIRIGHYDFDILDVQDNMIKQVRVTPIKPLQESVQNS</sequence>
<keyword evidence="4 10" id="KW-0812">Transmembrane</keyword>
<evidence type="ECO:0000313" key="14">
    <source>
        <dbReference type="EMBL" id="VEA71947.1"/>
    </source>
</evidence>
<keyword evidence="8 10" id="KW-0472">Membrane</keyword>
<evidence type="ECO:0000256" key="6">
    <source>
        <dbReference type="ARBA" id="ARBA00022989"/>
    </source>
</evidence>
<keyword evidence="6 10" id="KW-1133">Transmembrane helix</keyword>
<dbReference type="InterPro" id="IPR005170">
    <property type="entry name" value="Transptr-assoc_dom"/>
</dbReference>
<dbReference type="CDD" id="cd04590">
    <property type="entry name" value="CBS_pair_CorC_HlyC_assoc"/>
    <property type="match status" value="1"/>
</dbReference>
<dbReference type="STRING" id="61652.AXX16_4293"/>
<evidence type="ECO:0000256" key="5">
    <source>
        <dbReference type="ARBA" id="ARBA00022737"/>
    </source>
</evidence>
<dbReference type="SUPFAM" id="SSF54631">
    <property type="entry name" value="CBS-domain pair"/>
    <property type="match status" value="1"/>
</dbReference>
<dbReference type="SUPFAM" id="SSF56176">
    <property type="entry name" value="FAD-binding/transporter-associated domain-like"/>
    <property type="match status" value="1"/>
</dbReference>
<dbReference type="Gene3D" id="3.30.465.10">
    <property type="match status" value="1"/>
</dbReference>
<dbReference type="InterPro" id="IPR046342">
    <property type="entry name" value="CBS_dom_sf"/>
</dbReference>
<comment type="subcellular location">
    <subcellularLocation>
        <location evidence="1">Cell membrane</location>
        <topology evidence="1">Multi-pass membrane protein</topology>
    </subcellularLocation>
</comment>
<evidence type="ECO:0000256" key="9">
    <source>
        <dbReference type="PROSITE-ProRule" id="PRU00703"/>
    </source>
</evidence>
<organism evidence="14 15">
    <name type="scientific">Serratia rubidaea</name>
    <name type="common">Serratia marinorubra</name>
    <dbReference type="NCBI Taxonomy" id="61652"/>
    <lineage>
        <taxon>Bacteria</taxon>
        <taxon>Pseudomonadati</taxon>
        <taxon>Pseudomonadota</taxon>
        <taxon>Gammaproteobacteria</taxon>
        <taxon>Enterobacterales</taxon>
        <taxon>Yersiniaceae</taxon>
        <taxon>Serratia</taxon>
    </lineage>
</organism>
<evidence type="ECO:0000313" key="15">
    <source>
        <dbReference type="Proteomes" id="UP000271603"/>
    </source>
</evidence>
<evidence type="ECO:0000256" key="4">
    <source>
        <dbReference type="ARBA" id="ARBA00022692"/>
    </source>
</evidence>
<evidence type="ECO:0000259" key="12">
    <source>
        <dbReference type="PROSITE" id="PS51371"/>
    </source>
</evidence>
<dbReference type="InterPro" id="IPR002550">
    <property type="entry name" value="CNNM"/>
</dbReference>
<evidence type="ECO:0000256" key="11">
    <source>
        <dbReference type="SAM" id="Phobius"/>
    </source>
</evidence>
<dbReference type="EMBL" id="LR134155">
    <property type="protein sequence ID" value="VEA71947.1"/>
    <property type="molecule type" value="Genomic_DNA"/>
</dbReference>
<dbReference type="Proteomes" id="UP000271603">
    <property type="component" value="Chromosome"/>
</dbReference>
<keyword evidence="7 9" id="KW-0129">CBS domain</keyword>